<evidence type="ECO:0000259" key="5">
    <source>
        <dbReference type="Pfam" id="PF25086"/>
    </source>
</evidence>
<feature type="repeat" description="PPR" evidence="2">
    <location>
        <begin position="548"/>
        <end position="582"/>
    </location>
</feature>
<feature type="domain" description="DUF7803" evidence="5">
    <location>
        <begin position="842"/>
        <end position="886"/>
    </location>
</feature>
<accession>A0A498KBN1</accession>
<reference evidence="6 7" key="1">
    <citation type="submission" date="2018-10" db="EMBL/GenBank/DDBJ databases">
        <title>A high-quality apple genome assembly.</title>
        <authorList>
            <person name="Hu J."/>
        </authorList>
    </citation>
    <scope>NUCLEOTIDE SEQUENCE [LARGE SCALE GENOMIC DNA]</scope>
    <source>
        <strain evidence="7">cv. HFTH1</strain>
        <tissue evidence="6">Young leaf</tissue>
    </source>
</reference>
<dbReference type="NCBIfam" id="TIGR00756">
    <property type="entry name" value="PPR"/>
    <property type="match status" value="4"/>
</dbReference>
<organism evidence="6 7">
    <name type="scientific">Malus domestica</name>
    <name type="common">Apple</name>
    <name type="synonym">Pyrus malus</name>
    <dbReference type="NCBI Taxonomy" id="3750"/>
    <lineage>
        <taxon>Eukaryota</taxon>
        <taxon>Viridiplantae</taxon>
        <taxon>Streptophyta</taxon>
        <taxon>Embryophyta</taxon>
        <taxon>Tracheophyta</taxon>
        <taxon>Spermatophyta</taxon>
        <taxon>Magnoliopsida</taxon>
        <taxon>eudicotyledons</taxon>
        <taxon>Gunneridae</taxon>
        <taxon>Pentapetalae</taxon>
        <taxon>rosids</taxon>
        <taxon>fabids</taxon>
        <taxon>Rosales</taxon>
        <taxon>Rosaceae</taxon>
        <taxon>Amygdaloideae</taxon>
        <taxon>Maleae</taxon>
        <taxon>Malus</taxon>
    </lineage>
</organism>
<dbReference type="PROSITE" id="PS51375">
    <property type="entry name" value="PPR"/>
    <property type="match status" value="6"/>
</dbReference>
<evidence type="ECO:0000313" key="7">
    <source>
        <dbReference type="Proteomes" id="UP000290289"/>
    </source>
</evidence>
<comment type="caution">
    <text evidence="6">The sequence shown here is derived from an EMBL/GenBank/DDBJ whole genome shotgun (WGS) entry which is preliminary data.</text>
</comment>
<feature type="repeat" description="PPR" evidence="2">
    <location>
        <begin position="583"/>
        <end position="617"/>
    </location>
</feature>
<feature type="domain" description="DUF7803" evidence="5">
    <location>
        <begin position="749"/>
        <end position="827"/>
    </location>
</feature>
<dbReference type="PANTHER" id="PTHR46862:SF2">
    <property type="entry name" value="OS02G0611400 PROTEIN"/>
    <property type="match status" value="1"/>
</dbReference>
<feature type="region of interest" description="Disordered" evidence="4">
    <location>
        <begin position="232"/>
        <end position="256"/>
    </location>
</feature>
<keyword evidence="7" id="KW-1185">Reference proteome</keyword>
<keyword evidence="1" id="KW-0677">Repeat</keyword>
<dbReference type="Pfam" id="PF13041">
    <property type="entry name" value="PPR_2"/>
    <property type="match status" value="1"/>
</dbReference>
<dbReference type="AlphaFoldDB" id="A0A498KBN1"/>
<dbReference type="InterPro" id="IPR056705">
    <property type="entry name" value="DUF7803"/>
</dbReference>
<name>A0A498KBN1_MALDO</name>
<feature type="repeat" description="PPR" evidence="2">
    <location>
        <begin position="513"/>
        <end position="547"/>
    </location>
</feature>
<feature type="repeat" description="PPR" evidence="2">
    <location>
        <begin position="373"/>
        <end position="407"/>
    </location>
</feature>
<evidence type="ECO:0000313" key="6">
    <source>
        <dbReference type="EMBL" id="RXI04767.1"/>
    </source>
</evidence>
<dbReference type="Proteomes" id="UP000290289">
    <property type="component" value="Chromosome 3"/>
</dbReference>
<dbReference type="PANTHER" id="PTHR46862">
    <property type="entry name" value="OS07G0661900 PROTEIN"/>
    <property type="match status" value="1"/>
</dbReference>
<feature type="repeat" description="PPR" evidence="2">
    <location>
        <begin position="443"/>
        <end position="477"/>
    </location>
</feature>
<proteinExistence type="predicted"/>
<evidence type="ECO:0000256" key="3">
    <source>
        <dbReference type="SAM" id="Coils"/>
    </source>
</evidence>
<evidence type="ECO:0000256" key="2">
    <source>
        <dbReference type="PROSITE-ProRule" id="PRU00708"/>
    </source>
</evidence>
<evidence type="ECO:0000256" key="1">
    <source>
        <dbReference type="ARBA" id="ARBA00022737"/>
    </source>
</evidence>
<sequence>MNLRHLISGQALTNASVIRGRLRSLYAFTTIAADPVPLTFRPPSYGGSKPIKNPNFPKLFSPFHRFMHSAQAQAVDSEDSEQEEDGAVNDFLSRFVWIMRQKLSESYPDSDKATLDGMLLIIVERVVAEMEKGGIEQMLGTSGSTPLDDFSEDLWKTVWEVSNTVLEDMRREAKKEKMKGFLQEEEVKEMCRFAGEVGIRGDMLRELRFKWAQEKMEEAEFYQSLERLREEDKKAEEAGEEVEGMQGETTGEEVKSKVVSLPKRRGKIKYNIYGLDLSDPKWVDVANRIHEAEEITWPQEPKPITGKCKLVTENIIQSNVADDQSPLLAEWVELLQPSRVDWLNLLNRLKEQNTALYFKVAELVLDEKSFQTNIRDYSMLIDAHAKENHVEDAERILKKMNQNGIIPDILTATSLVHMYSKVGNLDGAKQAFESLRSQGFKPDVKVYNSMIMAYVNAGQPKLGESLMREMEARDIQPTKEIFMALLRSFAQHGDIGGAGRIANIMQFAGFQPTLESCTLLVEAYGKAGDPDQARSNFDYMMKVGHRPDDRCTASMLAAYEKKNLLDKALNLLMQLEKDGFEPGVATYSVLIDWLGKLQLVGEAEQLLGKIAEQGEAPPLKVHIGLFDMYAKSGVEKKALQALGVLEAKKDQLGSEEFERIINGLIAGGFVQDAHRVHDLMVAQGFTASEPLKNATRVLEPELVINCFDVLNDIRLADFRHLSLYWVSGFGRRKSKTRKQPWMVCVKTATLLTSLQINDIEPFCQDELVMYKQCAEKRDRELRRRLQDSECKLGLSMPLNEAKERASQLETEVTSLDRNVLKCYVSGVHKNFKFPELCTIFSSKRLILASGLEGIDRFRQRWSLHGRLTDTKKRLESLKQGMETRKMD</sequence>
<dbReference type="InterPro" id="IPR011990">
    <property type="entry name" value="TPR-like_helical_dom_sf"/>
</dbReference>
<dbReference type="InterPro" id="IPR002885">
    <property type="entry name" value="PPR_rpt"/>
</dbReference>
<dbReference type="Pfam" id="PF01535">
    <property type="entry name" value="PPR"/>
    <property type="match status" value="1"/>
</dbReference>
<dbReference type="Gene3D" id="1.25.40.10">
    <property type="entry name" value="Tetratricopeptide repeat domain"/>
    <property type="match status" value="2"/>
</dbReference>
<evidence type="ECO:0000256" key="4">
    <source>
        <dbReference type="SAM" id="MobiDB-lite"/>
    </source>
</evidence>
<dbReference type="EMBL" id="RDQH01000329">
    <property type="protein sequence ID" value="RXI04767.1"/>
    <property type="molecule type" value="Genomic_DNA"/>
</dbReference>
<gene>
    <name evidence="6" type="ORF">DVH24_039041</name>
</gene>
<feature type="repeat" description="PPR" evidence="2">
    <location>
        <begin position="408"/>
        <end position="442"/>
    </location>
</feature>
<dbReference type="Pfam" id="PF25086">
    <property type="entry name" value="DUF7803"/>
    <property type="match status" value="2"/>
</dbReference>
<keyword evidence="3" id="KW-0175">Coiled coil</keyword>
<dbReference type="STRING" id="3750.A0A498KBN1"/>
<protein>
    <recommendedName>
        <fullName evidence="5">DUF7803 domain-containing protein</fullName>
    </recommendedName>
</protein>
<dbReference type="Pfam" id="PF13812">
    <property type="entry name" value="PPR_3"/>
    <property type="match status" value="1"/>
</dbReference>
<feature type="coiled-coil region" evidence="3">
    <location>
        <begin position="771"/>
        <end position="818"/>
    </location>
</feature>